<dbReference type="Pfam" id="PF21226">
    <property type="entry name" value="MalQ_N"/>
    <property type="match status" value="1"/>
</dbReference>
<feature type="domain" description="MalQ N-terminal beta-sandwich" evidence="12">
    <location>
        <begin position="95"/>
        <end position="187"/>
    </location>
</feature>
<evidence type="ECO:0000256" key="3">
    <source>
        <dbReference type="ARBA" id="ARBA00012560"/>
    </source>
</evidence>
<dbReference type="SUPFAM" id="SSF51445">
    <property type="entry name" value="(Trans)glycosidases"/>
    <property type="match status" value="1"/>
</dbReference>
<keyword evidence="14" id="KW-1185">Reference proteome</keyword>
<comment type="catalytic activity">
    <reaction evidence="1 10">
        <text>Transfers a segment of a (1-&gt;4)-alpha-D-glucan to a new position in an acceptor, which may be glucose or a (1-&gt;4)-alpha-D-glucan.</text>
        <dbReference type="EC" id="2.4.1.25"/>
    </reaction>
</comment>
<dbReference type="Gene3D" id="3.20.20.80">
    <property type="entry name" value="Glycosidases"/>
    <property type="match status" value="1"/>
</dbReference>
<evidence type="ECO:0000256" key="7">
    <source>
        <dbReference type="ARBA" id="ARBA00023277"/>
    </source>
</evidence>
<gene>
    <name evidence="13" type="primary">malQ</name>
    <name evidence="13" type="ORF">NFC73_07530</name>
</gene>
<organism evidence="13 14">
    <name type="scientific">Pseudarthrobacter humi</name>
    <dbReference type="NCBI Taxonomy" id="2952523"/>
    <lineage>
        <taxon>Bacteria</taxon>
        <taxon>Bacillati</taxon>
        <taxon>Actinomycetota</taxon>
        <taxon>Actinomycetes</taxon>
        <taxon>Micrococcales</taxon>
        <taxon>Micrococcaceae</taxon>
        <taxon>Pseudarthrobacter</taxon>
    </lineage>
</organism>
<sequence length="758" mass="81664">MKAPDQQHAQIFGTPVPPGNGDAAGHEPVDRHLLQRLADVHGVGTSFHGWDGLPHSVAPETLTKVLAALGVPAHTNQLIEAALAEAEVAPWRRMLPPAVVVQQGQTALVPVHVRDGSTARLTVVLEAGTGEPVEAVQQDVWVAPRDVDGVATGRATFAVPARLPLGWHTLQAESDGVTAMSALVVVPARLTTADSLVERRGWGLATQLYSVRSKRSWGIGDFADLADLATLSGARGADYVLVNPLHAAEPVPPVQPSPYSPSTRRFFNPLYIRVEAIPEIAYLKPRRRATVDRLQEQVQVLNKDGERLDRNTVYAAKLQALELLYHARRSPARQAAFDEFCRISGSGLDDFALWSAIREDLAPDHPLWTDPDGALGSPEAESLRLKLADRIGFHRWLQWICDEQLENAQQAARRAGMRLGVVHDLAVGVDLSSADAWTLRDVLAPGISVGAPPDMYNQLGQDWNQPPWHPARLAEAGYAPFRNMLSTVLRHAGGIRVDHVLGLFRLWWVPTGNSPRDGAYVTYDHEALIGILALEAQRAGAVVIGEDLGTFEPWVRDYLAARGILGTSILWFENDGDSPLPPELYRTQALASVNTHDLPPTAGYLAGDHVALRSRLGLLERPEAEERAEHTATLEKMMGLLRERGLLPEDGGTSGAAAAGGPGGSGPDGSTGSEEHTIEALHRLLAQTPSVLLGVALVDAVGERRVQNQPGTTEALYPNWQVPLGGPDGKPVFIDDLPGNTRFNGLLGAVSEALGDSQ</sequence>
<dbReference type="Proteomes" id="UP001524318">
    <property type="component" value="Unassembled WGS sequence"/>
</dbReference>
<dbReference type="Pfam" id="PF02446">
    <property type="entry name" value="Glyco_hydro_77"/>
    <property type="match status" value="1"/>
</dbReference>
<evidence type="ECO:0000256" key="1">
    <source>
        <dbReference type="ARBA" id="ARBA00000439"/>
    </source>
</evidence>
<evidence type="ECO:0000313" key="13">
    <source>
        <dbReference type="EMBL" id="MCP8999583.1"/>
    </source>
</evidence>
<dbReference type="InterPro" id="IPR048458">
    <property type="entry name" value="MalQ_N"/>
</dbReference>
<evidence type="ECO:0000259" key="12">
    <source>
        <dbReference type="Pfam" id="PF21226"/>
    </source>
</evidence>
<evidence type="ECO:0000256" key="8">
    <source>
        <dbReference type="ARBA" id="ARBA00031423"/>
    </source>
</evidence>
<dbReference type="PANTHER" id="PTHR32438:SF5">
    <property type="entry name" value="4-ALPHA-GLUCANOTRANSFERASE DPE1, CHLOROPLASTIC_AMYLOPLASTIC"/>
    <property type="match status" value="1"/>
</dbReference>
<dbReference type="NCBIfam" id="TIGR00217">
    <property type="entry name" value="malQ"/>
    <property type="match status" value="1"/>
</dbReference>
<evidence type="ECO:0000256" key="2">
    <source>
        <dbReference type="ARBA" id="ARBA00005684"/>
    </source>
</evidence>
<dbReference type="RefSeq" id="WP_254748992.1">
    <property type="nucleotide sequence ID" value="NZ_JANCLV010000004.1"/>
</dbReference>
<feature type="region of interest" description="Disordered" evidence="11">
    <location>
        <begin position="1"/>
        <end position="26"/>
    </location>
</feature>
<comment type="similarity">
    <text evidence="2 10">Belongs to the disproportionating enzyme family.</text>
</comment>
<evidence type="ECO:0000256" key="9">
    <source>
        <dbReference type="ARBA" id="ARBA00031501"/>
    </source>
</evidence>
<accession>A0ABT1LM98</accession>
<name>A0ABT1LM98_9MICC</name>
<evidence type="ECO:0000256" key="6">
    <source>
        <dbReference type="ARBA" id="ARBA00022679"/>
    </source>
</evidence>
<dbReference type="InterPro" id="IPR003385">
    <property type="entry name" value="Glyco_hydro_77"/>
</dbReference>
<evidence type="ECO:0000256" key="4">
    <source>
        <dbReference type="ARBA" id="ARBA00020295"/>
    </source>
</evidence>
<dbReference type="EMBL" id="JANCLV010000004">
    <property type="protein sequence ID" value="MCP8999583.1"/>
    <property type="molecule type" value="Genomic_DNA"/>
</dbReference>
<dbReference type="PANTHER" id="PTHR32438">
    <property type="entry name" value="4-ALPHA-GLUCANOTRANSFERASE DPE1, CHLOROPLASTIC/AMYLOPLASTIC"/>
    <property type="match status" value="1"/>
</dbReference>
<keyword evidence="7 10" id="KW-0119">Carbohydrate metabolism</keyword>
<keyword evidence="5 10" id="KW-0328">Glycosyltransferase</keyword>
<keyword evidence="6 10" id="KW-0808">Transferase</keyword>
<feature type="region of interest" description="Disordered" evidence="11">
    <location>
        <begin position="645"/>
        <end position="675"/>
    </location>
</feature>
<dbReference type="GO" id="GO:0004134">
    <property type="term" value="F:4-alpha-glucanotransferase activity"/>
    <property type="evidence" value="ECO:0007669"/>
    <property type="project" value="UniProtKB-EC"/>
</dbReference>
<dbReference type="InterPro" id="IPR017853">
    <property type="entry name" value="GH"/>
</dbReference>
<evidence type="ECO:0000256" key="5">
    <source>
        <dbReference type="ARBA" id="ARBA00022676"/>
    </source>
</evidence>
<evidence type="ECO:0000313" key="14">
    <source>
        <dbReference type="Proteomes" id="UP001524318"/>
    </source>
</evidence>
<dbReference type="EC" id="2.4.1.25" evidence="3 10"/>
<evidence type="ECO:0000256" key="11">
    <source>
        <dbReference type="SAM" id="MobiDB-lite"/>
    </source>
</evidence>
<evidence type="ECO:0000256" key="10">
    <source>
        <dbReference type="RuleBase" id="RU361207"/>
    </source>
</evidence>
<protein>
    <recommendedName>
        <fullName evidence="4 10">4-alpha-glucanotransferase</fullName>
        <ecNumber evidence="3 10">2.4.1.25</ecNumber>
    </recommendedName>
    <alternativeName>
        <fullName evidence="8 10">Amylomaltase</fullName>
    </alternativeName>
    <alternativeName>
        <fullName evidence="9 10">Disproportionating enzyme</fullName>
    </alternativeName>
</protein>
<comment type="caution">
    <text evidence="13">The sequence shown here is derived from an EMBL/GenBank/DDBJ whole genome shotgun (WGS) entry which is preliminary data.</text>
</comment>
<feature type="compositionally biased region" description="Gly residues" evidence="11">
    <location>
        <begin position="652"/>
        <end position="669"/>
    </location>
</feature>
<proteinExistence type="inferred from homology"/>
<reference evidence="13 14" key="1">
    <citation type="submission" date="2022-06" db="EMBL/GenBank/DDBJ databases">
        <title>Pseudarthrobacter sp. strain RMG13 Genome sequencing and assembly.</title>
        <authorList>
            <person name="Kim I."/>
        </authorList>
    </citation>
    <scope>NUCLEOTIDE SEQUENCE [LARGE SCALE GENOMIC DNA]</scope>
    <source>
        <strain evidence="13 14">RMG13</strain>
    </source>
</reference>